<dbReference type="Gene3D" id="3.40.50.180">
    <property type="entry name" value="Methylesterase CheB, C-terminal domain"/>
    <property type="match status" value="1"/>
</dbReference>
<dbReference type="Proteomes" id="UP000295621">
    <property type="component" value="Unassembled WGS sequence"/>
</dbReference>
<dbReference type="PANTHER" id="PTHR42872:SF6">
    <property type="entry name" value="PROTEIN-GLUTAMATE METHYLESTERASE_PROTEIN-GLUTAMINE GLUTAMINASE"/>
    <property type="match status" value="1"/>
</dbReference>
<dbReference type="GO" id="GO:0006935">
    <property type="term" value="P:chemotaxis"/>
    <property type="evidence" value="ECO:0007669"/>
    <property type="project" value="UniProtKB-UniRule"/>
</dbReference>
<dbReference type="GO" id="GO:0005737">
    <property type="term" value="C:cytoplasm"/>
    <property type="evidence" value="ECO:0007669"/>
    <property type="project" value="InterPro"/>
</dbReference>
<evidence type="ECO:0000256" key="1">
    <source>
        <dbReference type="ARBA" id="ARBA00022801"/>
    </source>
</evidence>
<dbReference type="AlphaFoldDB" id="A0A4V2XWR3"/>
<dbReference type="InterPro" id="IPR000673">
    <property type="entry name" value="Sig_transdc_resp-reg_Me-estase"/>
</dbReference>
<evidence type="ECO:0000256" key="2">
    <source>
        <dbReference type="ARBA" id="ARBA00039140"/>
    </source>
</evidence>
<dbReference type="GO" id="GO:0008984">
    <property type="term" value="F:protein-glutamate methylesterase activity"/>
    <property type="evidence" value="ECO:0007669"/>
    <property type="project" value="UniProtKB-EC"/>
</dbReference>
<keyword evidence="1 4" id="KW-0378">Hydrolase</keyword>
<feature type="active site" evidence="4">
    <location>
        <position position="12"/>
    </location>
</feature>
<dbReference type="RefSeq" id="WP_131983969.1">
    <property type="nucleotide sequence ID" value="NZ_SMKL01000032.1"/>
</dbReference>
<dbReference type="EC" id="3.1.1.61" evidence="2"/>
<dbReference type="Pfam" id="PF01339">
    <property type="entry name" value="CheB_methylest"/>
    <property type="match status" value="1"/>
</dbReference>
<keyword evidence="7" id="KW-1185">Reference proteome</keyword>
<organism evidence="6 7">
    <name type="scientific">Jiangella ureilytica</name>
    <dbReference type="NCBI Taxonomy" id="2530374"/>
    <lineage>
        <taxon>Bacteria</taxon>
        <taxon>Bacillati</taxon>
        <taxon>Actinomycetota</taxon>
        <taxon>Actinomycetes</taxon>
        <taxon>Jiangellales</taxon>
        <taxon>Jiangellaceae</taxon>
        <taxon>Jiangella</taxon>
    </lineage>
</organism>
<dbReference type="PIRSF" id="PIRSF036461">
    <property type="entry name" value="Chmtx_methlestr"/>
    <property type="match status" value="1"/>
</dbReference>
<dbReference type="PANTHER" id="PTHR42872">
    <property type="entry name" value="PROTEIN-GLUTAMATE METHYLESTERASE/PROTEIN-GLUTAMINE GLUTAMINASE"/>
    <property type="match status" value="1"/>
</dbReference>
<accession>A0A4V2XWR3</accession>
<name>A0A4V2XWR3_9ACTN</name>
<dbReference type="InterPro" id="IPR035909">
    <property type="entry name" value="CheB_C"/>
</dbReference>
<dbReference type="EMBL" id="SMKL01000032">
    <property type="protein sequence ID" value="TDC50285.1"/>
    <property type="molecule type" value="Genomic_DNA"/>
</dbReference>
<sequence>MITSDVVVVGASAGGVEALKEFASSLPADFPAAVLVVLHVPATGTSVLPQILDRAGPLPARHARNGDTLESGTILVAPPDHHLVVYDHAVTLSRGPKENGHRPAVDVLFRTAARVLGSRVAGVVLSGSLDDGAAGMVAVTLRGGHGVVQDPDEALHSSMALAALEAAPGCLSLPVGKIPAHLVAHFADRPVAAEPPASPLMEAESAMAKIDMKALNDPERPGRASGYSCPDCAGSLFEIEEGGLRRFRCRVGHAWSPQSLAAEQSASLEGALWMALRALEEKAAFTLASSRRARDQGRELTAGRFEDDAGDVQRAAAIVRDLIATLDVGSAYDALDAAEQAT</sequence>
<dbReference type="SUPFAM" id="SSF52738">
    <property type="entry name" value="Methylesterase CheB, C-terminal domain"/>
    <property type="match status" value="1"/>
</dbReference>
<comment type="catalytic activity">
    <reaction evidence="3">
        <text>[protein]-L-glutamate 5-O-methyl ester + H2O = L-glutamyl-[protein] + methanol + H(+)</text>
        <dbReference type="Rhea" id="RHEA:23236"/>
        <dbReference type="Rhea" id="RHEA-COMP:10208"/>
        <dbReference type="Rhea" id="RHEA-COMP:10311"/>
        <dbReference type="ChEBI" id="CHEBI:15377"/>
        <dbReference type="ChEBI" id="CHEBI:15378"/>
        <dbReference type="ChEBI" id="CHEBI:17790"/>
        <dbReference type="ChEBI" id="CHEBI:29973"/>
        <dbReference type="ChEBI" id="CHEBI:82795"/>
        <dbReference type="EC" id="3.1.1.61"/>
    </reaction>
</comment>
<protein>
    <recommendedName>
        <fullName evidence="2">protein-glutamate methylesterase</fullName>
        <ecNumber evidence="2">3.1.1.61</ecNumber>
    </recommendedName>
</protein>
<dbReference type="PROSITE" id="PS50122">
    <property type="entry name" value="CHEB"/>
    <property type="match status" value="1"/>
</dbReference>
<evidence type="ECO:0000259" key="5">
    <source>
        <dbReference type="PROSITE" id="PS50122"/>
    </source>
</evidence>
<proteinExistence type="predicted"/>
<evidence type="ECO:0000256" key="4">
    <source>
        <dbReference type="PROSITE-ProRule" id="PRU00050"/>
    </source>
</evidence>
<dbReference type="GO" id="GO:0000156">
    <property type="term" value="F:phosphorelay response regulator activity"/>
    <property type="evidence" value="ECO:0007669"/>
    <property type="project" value="InterPro"/>
</dbReference>
<keyword evidence="4" id="KW-0145">Chemotaxis</keyword>
<feature type="domain" description="CheB-type methylesterase" evidence="5">
    <location>
        <begin position="1"/>
        <end position="184"/>
    </location>
</feature>
<feature type="active site" evidence="4">
    <location>
        <position position="131"/>
    </location>
</feature>
<dbReference type="OrthoDB" id="9793421at2"/>
<evidence type="ECO:0000256" key="3">
    <source>
        <dbReference type="ARBA" id="ARBA00048267"/>
    </source>
</evidence>
<dbReference type="InterPro" id="IPR011247">
    <property type="entry name" value="Chemotax_prot-Glu_Me-esterase"/>
</dbReference>
<reference evidence="6 7" key="1">
    <citation type="submission" date="2019-02" db="EMBL/GenBank/DDBJ databases">
        <title>Draft genome sequences of novel Actinobacteria.</title>
        <authorList>
            <person name="Sahin N."/>
            <person name="Ay H."/>
            <person name="Saygin H."/>
        </authorList>
    </citation>
    <scope>NUCLEOTIDE SEQUENCE [LARGE SCALE GENOMIC DNA]</scope>
    <source>
        <strain evidence="6 7">KC603</strain>
    </source>
</reference>
<gene>
    <name evidence="6" type="ORF">E1212_15425</name>
</gene>
<evidence type="ECO:0000313" key="7">
    <source>
        <dbReference type="Proteomes" id="UP000295621"/>
    </source>
</evidence>
<evidence type="ECO:0000313" key="6">
    <source>
        <dbReference type="EMBL" id="TDC50285.1"/>
    </source>
</evidence>
<comment type="caution">
    <text evidence="6">The sequence shown here is derived from an EMBL/GenBank/DDBJ whole genome shotgun (WGS) entry which is preliminary data.</text>
</comment>
<dbReference type="CDD" id="cd16433">
    <property type="entry name" value="CheB"/>
    <property type="match status" value="1"/>
</dbReference>
<feature type="active site" evidence="4">
    <location>
        <position position="39"/>
    </location>
</feature>